<dbReference type="Pfam" id="PF13476">
    <property type="entry name" value="AAA_23"/>
    <property type="match status" value="1"/>
</dbReference>
<dbReference type="AlphaFoldDB" id="A0A4R6KPN9"/>
<gene>
    <name evidence="2" type="ORF">EV643_102127</name>
</gene>
<organism evidence="2 3">
    <name type="scientific">Kribbella caucasensis</name>
    <dbReference type="NCBI Taxonomy" id="2512215"/>
    <lineage>
        <taxon>Bacteria</taxon>
        <taxon>Bacillati</taxon>
        <taxon>Actinomycetota</taxon>
        <taxon>Actinomycetes</taxon>
        <taxon>Propionibacteriales</taxon>
        <taxon>Kribbellaceae</taxon>
        <taxon>Kribbella</taxon>
    </lineage>
</organism>
<reference evidence="2 3" key="1">
    <citation type="submission" date="2019-03" db="EMBL/GenBank/DDBJ databases">
        <title>Genomic Encyclopedia of Type Strains, Phase III (KMG-III): the genomes of soil and plant-associated and newly described type strains.</title>
        <authorList>
            <person name="Whitman W."/>
        </authorList>
    </citation>
    <scope>NUCLEOTIDE SEQUENCE [LARGE SCALE GENOMIC DNA]</scope>
    <source>
        <strain evidence="2 3">VKM Ac-2527</strain>
    </source>
</reference>
<name>A0A4R6KPN9_9ACTN</name>
<comment type="caution">
    <text evidence="2">The sequence shown here is derived from an EMBL/GenBank/DDBJ whole genome shotgun (WGS) entry which is preliminary data.</text>
</comment>
<keyword evidence="3" id="KW-1185">Reference proteome</keyword>
<dbReference type="InterPro" id="IPR038729">
    <property type="entry name" value="Rad50/SbcC_AAA"/>
</dbReference>
<dbReference type="GO" id="GO:0016887">
    <property type="term" value="F:ATP hydrolysis activity"/>
    <property type="evidence" value="ECO:0007669"/>
    <property type="project" value="InterPro"/>
</dbReference>
<evidence type="ECO:0000259" key="1">
    <source>
        <dbReference type="Pfam" id="PF13476"/>
    </source>
</evidence>
<dbReference type="Proteomes" id="UP000295388">
    <property type="component" value="Unassembled WGS sequence"/>
</dbReference>
<proteinExistence type="predicted"/>
<sequence length="144" mass="15217">MSNHWPHTIPAVAQLLTDGLDLAPGVTFLVGENGTGKSTLVEAIAIAFGLSPEGGSTGARLTTRSTESALSDDIRLTRGVGAGRAGFFLRAGRDGLTSAVRNPLPRHRRSAWCDDPGDRRLGHPAYHLVRARTRAELAGLPGRT</sequence>
<dbReference type="SUPFAM" id="SSF52540">
    <property type="entry name" value="P-loop containing nucleoside triphosphate hydrolases"/>
    <property type="match status" value="1"/>
</dbReference>
<dbReference type="GO" id="GO:0006302">
    <property type="term" value="P:double-strand break repair"/>
    <property type="evidence" value="ECO:0007669"/>
    <property type="project" value="InterPro"/>
</dbReference>
<feature type="domain" description="Rad50/SbcC-type AAA" evidence="1">
    <location>
        <begin position="20"/>
        <end position="79"/>
    </location>
</feature>
<protein>
    <submittedName>
        <fullName evidence="2">AAA domain-containing protein</fullName>
    </submittedName>
</protein>
<evidence type="ECO:0000313" key="3">
    <source>
        <dbReference type="Proteomes" id="UP000295388"/>
    </source>
</evidence>
<dbReference type="Gene3D" id="3.40.50.300">
    <property type="entry name" value="P-loop containing nucleotide triphosphate hydrolases"/>
    <property type="match status" value="1"/>
</dbReference>
<dbReference type="InterPro" id="IPR027417">
    <property type="entry name" value="P-loop_NTPase"/>
</dbReference>
<dbReference type="EMBL" id="SNWQ01000002">
    <property type="protein sequence ID" value="TDO52290.1"/>
    <property type="molecule type" value="Genomic_DNA"/>
</dbReference>
<evidence type="ECO:0000313" key="2">
    <source>
        <dbReference type="EMBL" id="TDO52290.1"/>
    </source>
</evidence>
<accession>A0A4R6KPN9</accession>